<evidence type="ECO:0000313" key="4">
    <source>
        <dbReference type="Proteomes" id="UP000215506"/>
    </source>
</evidence>
<feature type="domain" description="Isochorismatase-like" evidence="2">
    <location>
        <begin position="26"/>
        <end position="206"/>
    </location>
</feature>
<sequence length="218" mass="22012">MTSSKSSGSGSSARATRAGADPTGVAVVCVECQNGVIGPESVLPALAADVRAVVSGIARLLAGARTAGIPVVHATFEGFLGAGGPGQAPLWRALDRAGGWGPGDPSTQVVAELLDPADFVLGRHQGLSPTHGTELLPVLRSMGIHTVVLAGVSLNVALPLTAADASEEGFRVVVARDAVMGTPAEYAEQVLRNTMAMLADIVTVDDLTTAWAASALRA</sequence>
<evidence type="ECO:0000256" key="1">
    <source>
        <dbReference type="ARBA" id="ARBA00022801"/>
    </source>
</evidence>
<dbReference type="CDD" id="cd00431">
    <property type="entry name" value="cysteine_hydrolases"/>
    <property type="match status" value="1"/>
</dbReference>
<proteinExistence type="predicted"/>
<dbReference type="AlphaFoldDB" id="A0A231H2X4"/>
<evidence type="ECO:0000313" key="3">
    <source>
        <dbReference type="EMBL" id="OXR43194.1"/>
    </source>
</evidence>
<dbReference type="Gene3D" id="3.40.50.850">
    <property type="entry name" value="Isochorismatase-like"/>
    <property type="match status" value="1"/>
</dbReference>
<dbReference type="InterPro" id="IPR050272">
    <property type="entry name" value="Isochorismatase-like_hydrls"/>
</dbReference>
<dbReference type="GO" id="GO:0016787">
    <property type="term" value="F:hydrolase activity"/>
    <property type="evidence" value="ECO:0007669"/>
    <property type="project" value="UniProtKB-KW"/>
</dbReference>
<dbReference type="InterPro" id="IPR000868">
    <property type="entry name" value="Isochorismatase-like_dom"/>
</dbReference>
<evidence type="ECO:0000259" key="2">
    <source>
        <dbReference type="Pfam" id="PF00857"/>
    </source>
</evidence>
<dbReference type="PANTHER" id="PTHR43540">
    <property type="entry name" value="PEROXYUREIDOACRYLATE/UREIDOACRYLATE AMIDOHYDROLASE-RELATED"/>
    <property type="match status" value="1"/>
</dbReference>
<dbReference type="Pfam" id="PF00857">
    <property type="entry name" value="Isochorismatase"/>
    <property type="match status" value="1"/>
</dbReference>
<protein>
    <submittedName>
        <fullName evidence="3">Isochorismatase family protein YecD</fullName>
        <ecNumber evidence="3">3.-.-.-</ecNumber>
    </submittedName>
</protein>
<dbReference type="PANTHER" id="PTHR43540:SF6">
    <property type="entry name" value="ISOCHORISMATASE-LIKE DOMAIN-CONTAINING PROTEIN"/>
    <property type="match status" value="1"/>
</dbReference>
<dbReference type="GeneID" id="66723500"/>
<dbReference type="RefSeq" id="WP_082976539.1">
    <property type="nucleotide sequence ID" value="NZ_NGAF01000010.1"/>
</dbReference>
<name>A0A231H2X4_9NOCA</name>
<gene>
    <name evidence="3" type="primary">yecD_1</name>
    <name evidence="3" type="ORF">B7C42_04616</name>
</gene>
<dbReference type="InterPro" id="IPR036380">
    <property type="entry name" value="Isochorismatase-like_sf"/>
</dbReference>
<organism evidence="3 4">
    <name type="scientific">Nocardia cerradoensis</name>
    <dbReference type="NCBI Taxonomy" id="85688"/>
    <lineage>
        <taxon>Bacteria</taxon>
        <taxon>Bacillati</taxon>
        <taxon>Actinomycetota</taxon>
        <taxon>Actinomycetes</taxon>
        <taxon>Mycobacteriales</taxon>
        <taxon>Nocardiaceae</taxon>
        <taxon>Nocardia</taxon>
    </lineage>
</organism>
<accession>A0A231H2X4</accession>
<dbReference type="EC" id="3.-.-.-" evidence="3"/>
<dbReference type="Proteomes" id="UP000215506">
    <property type="component" value="Unassembled WGS sequence"/>
</dbReference>
<comment type="caution">
    <text evidence="3">The sequence shown here is derived from an EMBL/GenBank/DDBJ whole genome shotgun (WGS) entry which is preliminary data.</text>
</comment>
<dbReference type="SUPFAM" id="SSF52499">
    <property type="entry name" value="Isochorismatase-like hydrolases"/>
    <property type="match status" value="1"/>
</dbReference>
<keyword evidence="4" id="KW-1185">Reference proteome</keyword>
<dbReference type="EMBL" id="NGAF01000010">
    <property type="protein sequence ID" value="OXR43194.1"/>
    <property type="molecule type" value="Genomic_DNA"/>
</dbReference>
<keyword evidence="1 3" id="KW-0378">Hydrolase</keyword>
<reference evidence="3 4" key="1">
    <citation type="submission" date="2017-07" db="EMBL/GenBank/DDBJ databases">
        <title>First draft Genome Sequence of Nocardia cerradoensis isolated from human infection.</title>
        <authorList>
            <person name="Carrasco G."/>
        </authorList>
    </citation>
    <scope>NUCLEOTIDE SEQUENCE [LARGE SCALE GENOMIC DNA]</scope>
    <source>
        <strain evidence="3 4">CNM20130759</strain>
    </source>
</reference>